<sequence length="103" mass="11475">MSHFCFACTQEENASHLKLRHGSGLSNVQREKIEQMKLASKKIGESAVATSRQRNMDSNFRKDLDYGCVKHVSILISLDRESVALRFACTGTLVTVVPPPLKI</sequence>
<reference evidence="3" key="1">
    <citation type="submission" date="2015-01" db="EMBL/GenBank/DDBJ databases">
        <authorList>
            <person name="Aksoy S."/>
            <person name="Warren W."/>
            <person name="Wilson R.K."/>
        </authorList>
    </citation>
    <scope>NUCLEOTIDE SEQUENCE [LARGE SCALE GENOMIC DNA]</scope>
    <source>
        <strain evidence="3">IAEA</strain>
    </source>
</reference>
<reference evidence="2" key="2">
    <citation type="submission" date="2020-05" db="UniProtKB">
        <authorList>
            <consortium name="EnsemblMetazoa"/>
        </authorList>
    </citation>
    <scope>IDENTIFICATION</scope>
    <source>
        <strain evidence="2">IAEA</strain>
    </source>
</reference>
<evidence type="ECO:0000259" key="1">
    <source>
        <dbReference type="Pfam" id="PF11427"/>
    </source>
</evidence>
<dbReference type="EMBL" id="JXJN01009696">
    <property type="status" value="NOT_ANNOTATED_CDS"/>
    <property type="molecule type" value="Genomic_DNA"/>
</dbReference>
<dbReference type="Pfam" id="PF11427">
    <property type="entry name" value="HTH_Tnp_Tc3_1"/>
    <property type="match status" value="1"/>
</dbReference>
<evidence type="ECO:0000313" key="3">
    <source>
        <dbReference type="Proteomes" id="UP000092460"/>
    </source>
</evidence>
<dbReference type="EnsemblMetazoa" id="GPPI021545-RA">
    <property type="protein sequence ID" value="GPPI021545-PA"/>
    <property type="gene ID" value="GPPI021545"/>
</dbReference>
<dbReference type="Proteomes" id="UP000092460">
    <property type="component" value="Unassembled WGS sequence"/>
</dbReference>
<proteinExistence type="predicted"/>
<protein>
    <recommendedName>
        <fullName evidence="1">Tc3 transposase DNA binding domain-containing protein</fullName>
    </recommendedName>
</protein>
<dbReference type="InterPro" id="IPR025898">
    <property type="entry name" value="Tc3_transposase_DNA-bd_dom"/>
</dbReference>
<organism evidence="2 3">
    <name type="scientific">Glossina palpalis gambiensis</name>
    <dbReference type="NCBI Taxonomy" id="67801"/>
    <lineage>
        <taxon>Eukaryota</taxon>
        <taxon>Metazoa</taxon>
        <taxon>Ecdysozoa</taxon>
        <taxon>Arthropoda</taxon>
        <taxon>Hexapoda</taxon>
        <taxon>Insecta</taxon>
        <taxon>Pterygota</taxon>
        <taxon>Neoptera</taxon>
        <taxon>Endopterygota</taxon>
        <taxon>Diptera</taxon>
        <taxon>Brachycera</taxon>
        <taxon>Muscomorpha</taxon>
        <taxon>Hippoboscoidea</taxon>
        <taxon>Glossinidae</taxon>
        <taxon>Glossina</taxon>
    </lineage>
</organism>
<keyword evidence="3" id="KW-1185">Reference proteome</keyword>
<dbReference type="GO" id="GO:0003677">
    <property type="term" value="F:DNA binding"/>
    <property type="evidence" value="ECO:0007669"/>
    <property type="project" value="InterPro"/>
</dbReference>
<dbReference type="VEuPathDB" id="VectorBase:GPPI021545"/>
<dbReference type="AlphaFoldDB" id="A0A1B0B7Q1"/>
<evidence type="ECO:0000313" key="2">
    <source>
        <dbReference type="EnsemblMetazoa" id="GPPI021545-PA"/>
    </source>
</evidence>
<name>A0A1B0B7Q1_9MUSC</name>
<accession>A0A1B0B7Q1</accession>
<feature type="domain" description="Tc3 transposase DNA binding" evidence="1">
    <location>
        <begin position="22"/>
        <end position="63"/>
    </location>
</feature>